<dbReference type="PANTHER" id="PTHR33653">
    <property type="entry name" value="RIBONUCLEASE VAPC2"/>
    <property type="match status" value="1"/>
</dbReference>
<dbReference type="RefSeq" id="WP_106537347.1">
    <property type="nucleotide sequence ID" value="NZ_PYGE01000007.1"/>
</dbReference>
<dbReference type="InterPro" id="IPR050556">
    <property type="entry name" value="Type_II_TA_system_RNase"/>
</dbReference>
<dbReference type="OrthoDB" id="9815354at2"/>
<dbReference type="GO" id="GO:0090729">
    <property type="term" value="F:toxin activity"/>
    <property type="evidence" value="ECO:0007669"/>
    <property type="project" value="UniProtKB-KW"/>
</dbReference>
<comment type="caution">
    <text evidence="10">The sequence shown here is derived from an EMBL/GenBank/DDBJ whole genome shotgun (WGS) entry which is preliminary data.</text>
</comment>
<dbReference type="CDD" id="cd18746">
    <property type="entry name" value="PIN_VapC4-5_FitB-like"/>
    <property type="match status" value="1"/>
</dbReference>
<dbReference type="InterPro" id="IPR022907">
    <property type="entry name" value="VapC_family"/>
</dbReference>
<feature type="binding site" evidence="8">
    <location>
        <position position="6"/>
    </location>
    <ligand>
        <name>Mg(2+)</name>
        <dbReference type="ChEBI" id="CHEBI:18420"/>
    </ligand>
</feature>
<evidence type="ECO:0000256" key="2">
    <source>
        <dbReference type="ARBA" id="ARBA00022649"/>
    </source>
</evidence>
<keyword evidence="6 8" id="KW-0460">Magnesium</keyword>
<evidence type="ECO:0000256" key="1">
    <source>
        <dbReference type="ARBA" id="ARBA00001946"/>
    </source>
</evidence>
<dbReference type="InterPro" id="IPR029060">
    <property type="entry name" value="PIN-like_dom_sf"/>
</dbReference>
<keyword evidence="3 8" id="KW-0540">Nuclease</keyword>
<dbReference type="PANTHER" id="PTHR33653:SF1">
    <property type="entry name" value="RIBONUCLEASE VAPC2"/>
    <property type="match status" value="1"/>
</dbReference>
<dbReference type="EMBL" id="PYGE01000007">
    <property type="protein sequence ID" value="PSL03591.1"/>
    <property type="molecule type" value="Genomic_DNA"/>
</dbReference>
<evidence type="ECO:0000256" key="6">
    <source>
        <dbReference type="ARBA" id="ARBA00022842"/>
    </source>
</evidence>
<evidence type="ECO:0000256" key="3">
    <source>
        <dbReference type="ARBA" id="ARBA00022722"/>
    </source>
</evidence>
<dbReference type="InterPro" id="IPR002716">
    <property type="entry name" value="PIN_dom"/>
</dbReference>
<dbReference type="Gene3D" id="3.40.50.1010">
    <property type="entry name" value="5'-nuclease"/>
    <property type="match status" value="1"/>
</dbReference>
<dbReference type="EC" id="3.1.-.-" evidence="8"/>
<comment type="similarity">
    <text evidence="7 8">Belongs to the PINc/VapC protein family.</text>
</comment>
<organism evidence="10 11">
    <name type="scientific">Haloactinopolyspora alba</name>
    <dbReference type="NCBI Taxonomy" id="648780"/>
    <lineage>
        <taxon>Bacteria</taxon>
        <taxon>Bacillati</taxon>
        <taxon>Actinomycetota</taxon>
        <taxon>Actinomycetes</taxon>
        <taxon>Jiangellales</taxon>
        <taxon>Jiangellaceae</taxon>
        <taxon>Haloactinopolyspora</taxon>
    </lineage>
</organism>
<proteinExistence type="inferred from homology"/>
<keyword evidence="8" id="KW-0800">Toxin</keyword>
<evidence type="ECO:0000259" key="9">
    <source>
        <dbReference type="Pfam" id="PF01850"/>
    </source>
</evidence>
<keyword evidence="5 8" id="KW-0378">Hydrolase</keyword>
<name>A0A2P8E281_9ACTN</name>
<keyword evidence="11" id="KW-1185">Reference proteome</keyword>
<feature type="domain" description="PIN" evidence="9">
    <location>
        <begin position="4"/>
        <end position="122"/>
    </location>
</feature>
<reference evidence="10 11" key="1">
    <citation type="submission" date="2018-03" db="EMBL/GenBank/DDBJ databases">
        <title>Genomic Encyclopedia of Archaeal and Bacterial Type Strains, Phase II (KMG-II): from individual species to whole genera.</title>
        <authorList>
            <person name="Goeker M."/>
        </authorList>
    </citation>
    <scope>NUCLEOTIDE SEQUENCE [LARGE SCALE GENOMIC DNA]</scope>
    <source>
        <strain evidence="10 11">DSM 45211</strain>
    </source>
</reference>
<accession>A0A2P8E281</accession>
<evidence type="ECO:0000256" key="8">
    <source>
        <dbReference type="HAMAP-Rule" id="MF_00265"/>
    </source>
</evidence>
<dbReference type="Pfam" id="PF01850">
    <property type="entry name" value="PIN"/>
    <property type="match status" value="1"/>
</dbReference>
<evidence type="ECO:0000313" key="11">
    <source>
        <dbReference type="Proteomes" id="UP000243528"/>
    </source>
</evidence>
<sequence length="140" mass="15399">MTFLLDTNVASEVRKRRPDPGLAQWWQRAPATALFISALTVGELHRGVDRVRARGHHSQAESLSTWLAHITSHFADRVLAVDAAVAEVWGRMSPGQPVPTVDGLIAATAERHGLTLVTRNTRDVERTGVRVLDPFSMASR</sequence>
<comment type="cofactor">
    <cofactor evidence="1 8">
        <name>Mg(2+)</name>
        <dbReference type="ChEBI" id="CHEBI:18420"/>
    </cofactor>
</comment>
<feature type="binding site" evidence="8">
    <location>
        <position position="102"/>
    </location>
    <ligand>
        <name>Mg(2+)</name>
        <dbReference type="ChEBI" id="CHEBI:18420"/>
    </ligand>
</feature>
<evidence type="ECO:0000256" key="7">
    <source>
        <dbReference type="ARBA" id="ARBA00038093"/>
    </source>
</evidence>
<keyword evidence="2 8" id="KW-1277">Toxin-antitoxin system</keyword>
<evidence type="ECO:0000313" key="10">
    <source>
        <dbReference type="EMBL" id="PSL03591.1"/>
    </source>
</evidence>
<comment type="function">
    <text evidence="8">Toxic component of a toxin-antitoxin (TA) system. An RNase.</text>
</comment>
<dbReference type="AlphaFoldDB" id="A0A2P8E281"/>
<dbReference type="GO" id="GO:0016787">
    <property type="term" value="F:hydrolase activity"/>
    <property type="evidence" value="ECO:0007669"/>
    <property type="project" value="UniProtKB-KW"/>
</dbReference>
<gene>
    <name evidence="8" type="primary">vapC</name>
    <name evidence="10" type="ORF">CLV30_10772</name>
</gene>
<dbReference type="Proteomes" id="UP000243528">
    <property type="component" value="Unassembled WGS sequence"/>
</dbReference>
<keyword evidence="4 8" id="KW-0479">Metal-binding</keyword>
<dbReference type="GO" id="GO:0004540">
    <property type="term" value="F:RNA nuclease activity"/>
    <property type="evidence" value="ECO:0007669"/>
    <property type="project" value="InterPro"/>
</dbReference>
<protein>
    <recommendedName>
        <fullName evidence="8">Ribonuclease VapC</fullName>
        <shortName evidence="8">RNase VapC</shortName>
        <ecNumber evidence="8">3.1.-.-</ecNumber>
    </recommendedName>
    <alternativeName>
        <fullName evidence="8">Toxin VapC</fullName>
    </alternativeName>
</protein>
<evidence type="ECO:0000256" key="4">
    <source>
        <dbReference type="ARBA" id="ARBA00022723"/>
    </source>
</evidence>
<evidence type="ECO:0000256" key="5">
    <source>
        <dbReference type="ARBA" id="ARBA00022801"/>
    </source>
</evidence>
<dbReference type="HAMAP" id="MF_00265">
    <property type="entry name" value="VapC_Nob1"/>
    <property type="match status" value="1"/>
</dbReference>
<dbReference type="GO" id="GO:0000287">
    <property type="term" value="F:magnesium ion binding"/>
    <property type="evidence" value="ECO:0007669"/>
    <property type="project" value="UniProtKB-UniRule"/>
</dbReference>
<dbReference type="SUPFAM" id="SSF88723">
    <property type="entry name" value="PIN domain-like"/>
    <property type="match status" value="1"/>
</dbReference>